<dbReference type="AlphaFoldDB" id="S4XXU4"/>
<feature type="compositionally biased region" description="Polar residues" evidence="1">
    <location>
        <begin position="64"/>
        <end position="79"/>
    </location>
</feature>
<dbReference type="EMBL" id="CP003969">
    <property type="protein sequence ID" value="AGP35433.1"/>
    <property type="molecule type" value="Genomic_DNA"/>
</dbReference>
<feature type="region of interest" description="Disordered" evidence="1">
    <location>
        <begin position="1"/>
        <end position="86"/>
    </location>
</feature>
<gene>
    <name evidence="2" type="ORF">SCE1572_13405</name>
</gene>
<proteinExistence type="predicted"/>
<organism evidence="2 3">
    <name type="scientific">Sorangium cellulosum So0157-2</name>
    <dbReference type="NCBI Taxonomy" id="1254432"/>
    <lineage>
        <taxon>Bacteria</taxon>
        <taxon>Pseudomonadati</taxon>
        <taxon>Myxococcota</taxon>
        <taxon>Polyangia</taxon>
        <taxon>Polyangiales</taxon>
        <taxon>Polyangiaceae</taxon>
        <taxon>Sorangium</taxon>
    </lineage>
</organism>
<evidence type="ECO:0000313" key="3">
    <source>
        <dbReference type="Proteomes" id="UP000014803"/>
    </source>
</evidence>
<dbReference type="KEGG" id="scu:SCE1572_13405"/>
<protein>
    <submittedName>
        <fullName evidence="2">Uncharacterized protein</fullName>
    </submittedName>
</protein>
<dbReference type="HOGENOM" id="CLU_2496269_0_0_7"/>
<feature type="compositionally biased region" description="Basic and acidic residues" evidence="1">
    <location>
        <begin position="25"/>
        <end position="39"/>
    </location>
</feature>
<evidence type="ECO:0000313" key="2">
    <source>
        <dbReference type="EMBL" id="AGP35433.1"/>
    </source>
</evidence>
<sequence length="86" mass="9205">MPALDQRAASLRSMLGSGWFQGEPLQKDAPRIREDEALHHASSARIAPSEAMKYRPLEKAPIGTNPSRGRTPPSISSAGPTRALSA</sequence>
<reference evidence="2 3" key="1">
    <citation type="journal article" date="2013" name="Sci. Rep.">
        <title>Extraordinary expansion of a Sorangium cellulosum genome from an alkaline milieu.</title>
        <authorList>
            <person name="Han K."/>
            <person name="Li Z.F."/>
            <person name="Peng R."/>
            <person name="Zhu L.P."/>
            <person name="Zhou T."/>
            <person name="Wang L.G."/>
            <person name="Li S.G."/>
            <person name="Zhang X.B."/>
            <person name="Hu W."/>
            <person name="Wu Z.H."/>
            <person name="Qin N."/>
            <person name="Li Y.Z."/>
        </authorList>
    </citation>
    <scope>NUCLEOTIDE SEQUENCE [LARGE SCALE GENOMIC DNA]</scope>
    <source>
        <strain evidence="2 3">So0157-2</strain>
    </source>
</reference>
<name>S4XXU4_SORCE</name>
<accession>S4XXU4</accession>
<dbReference type="Proteomes" id="UP000014803">
    <property type="component" value="Chromosome"/>
</dbReference>
<evidence type="ECO:0000256" key="1">
    <source>
        <dbReference type="SAM" id="MobiDB-lite"/>
    </source>
</evidence>